<reference evidence="1 2" key="1">
    <citation type="journal article" date="2018" name="Front. Plant Sci.">
        <title>Red Clover (Trifolium pratense) and Zigzag Clover (T. medium) - A Picture of Genomic Similarities and Differences.</title>
        <authorList>
            <person name="Dluhosova J."/>
            <person name="Istvanek J."/>
            <person name="Nedelnik J."/>
            <person name="Repkova J."/>
        </authorList>
    </citation>
    <scope>NUCLEOTIDE SEQUENCE [LARGE SCALE GENOMIC DNA]</scope>
    <source>
        <strain evidence="2">cv. 10/8</strain>
        <tissue evidence="1">Leaf</tissue>
    </source>
</reference>
<evidence type="ECO:0000313" key="1">
    <source>
        <dbReference type="EMBL" id="MCI34056.1"/>
    </source>
</evidence>
<dbReference type="Proteomes" id="UP000265520">
    <property type="component" value="Unassembled WGS sequence"/>
</dbReference>
<dbReference type="EMBL" id="LXQA010209975">
    <property type="protein sequence ID" value="MCI34056.1"/>
    <property type="molecule type" value="Genomic_DNA"/>
</dbReference>
<keyword evidence="2" id="KW-1185">Reference proteome</keyword>
<evidence type="ECO:0000313" key="2">
    <source>
        <dbReference type="Proteomes" id="UP000265520"/>
    </source>
</evidence>
<accession>A0A392RDZ8</accession>
<feature type="non-terminal residue" evidence="1">
    <location>
        <position position="1"/>
    </location>
</feature>
<dbReference type="AlphaFoldDB" id="A0A392RDZ8"/>
<sequence>EIAVLMTQLAIAEACHVPHIFYDTESSLYQAAQARQATYEPPPMYPTYPTWESLIAYHGIETAQLAAHQVAQLGNCQTQYDAYQQRDHFSVADLGLDDHEDGVPFHMDQGGSSHS</sequence>
<organism evidence="1 2">
    <name type="scientific">Trifolium medium</name>
    <dbReference type="NCBI Taxonomy" id="97028"/>
    <lineage>
        <taxon>Eukaryota</taxon>
        <taxon>Viridiplantae</taxon>
        <taxon>Streptophyta</taxon>
        <taxon>Embryophyta</taxon>
        <taxon>Tracheophyta</taxon>
        <taxon>Spermatophyta</taxon>
        <taxon>Magnoliopsida</taxon>
        <taxon>eudicotyledons</taxon>
        <taxon>Gunneridae</taxon>
        <taxon>Pentapetalae</taxon>
        <taxon>rosids</taxon>
        <taxon>fabids</taxon>
        <taxon>Fabales</taxon>
        <taxon>Fabaceae</taxon>
        <taxon>Papilionoideae</taxon>
        <taxon>50 kb inversion clade</taxon>
        <taxon>NPAAA clade</taxon>
        <taxon>Hologalegina</taxon>
        <taxon>IRL clade</taxon>
        <taxon>Trifolieae</taxon>
        <taxon>Trifolium</taxon>
    </lineage>
</organism>
<proteinExistence type="predicted"/>
<comment type="caution">
    <text evidence="1">The sequence shown here is derived from an EMBL/GenBank/DDBJ whole genome shotgun (WGS) entry which is preliminary data.</text>
</comment>
<name>A0A392RDZ8_9FABA</name>
<protein>
    <submittedName>
        <fullName evidence="1">Uncharacterized protein</fullName>
    </submittedName>
</protein>